<reference evidence="1 2" key="1">
    <citation type="submission" date="2014-04" db="EMBL/GenBank/DDBJ databases">
        <authorList>
            <consortium name="DOE Joint Genome Institute"/>
            <person name="Kuo A."/>
            <person name="Gay G."/>
            <person name="Dore J."/>
            <person name="Kohler A."/>
            <person name="Nagy L.G."/>
            <person name="Floudas D."/>
            <person name="Copeland A."/>
            <person name="Barry K.W."/>
            <person name="Cichocki N."/>
            <person name="Veneault-Fourrey C."/>
            <person name="LaButti K."/>
            <person name="Lindquist E.A."/>
            <person name="Lipzen A."/>
            <person name="Lundell T."/>
            <person name="Morin E."/>
            <person name="Murat C."/>
            <person name="Sun H."/>
            <person name="Tunlid A."/>
            <person name="Henrissat B."/>
            <person name="Grigoriev I.V."/>
            <person name="Hibbett D.S."/>
            <person name="Martin F."/>
            <person name="Nordberg H.P."/>
            <person name="Cantor M.N."/>
            <person name="Hua S.X."/>
        </authorList>
    </citation>
    <scope>NUCLEOTIDE SEQUENCE [LARGE SCALE GENOMIC DNA]</scope>
    <source>
        <strain evidence="2">h7</strain>
    </source>
</reference>
<accession>A0A0C3BXC7</accession>
<evidence type="ECO:0008006" key="3">
    <source>
        <dbReference type="Google" id="ProtNLM"/>
    </source>
</evidence>
<evidence type="ECO:0000313" key="1">
    <source>
        <dbReference type="EMBL" id="KIM36689.1"/>
    </source>
</evidence>
<organism evidence="1 2">
    <name type="scientific">Hebeloma cylindrosporum</name>
    <dbReference type="NCBI Taxonomy" id="76867"/>
    <lineage>
        <taxon>Eukaryota</taxon>
        <taxon>Fungi</taxon>
        <taxon>Dikarya</taxon>
        <taxon>Basidiomycota</taxon>
        <taxon>Agaricomycotina</taxon>
        <taxon>Agaricomycetes</taxon>
        <taxon>Agaricomycetidae</taxon>
        <taxon>Agaricales</taxon>
        <taxon>Agaricineae</taxon>
        <taxon>Hymenogastraceae</taxon>
        <taxon>Hebeloma</taxon>
    </lineage>
</organism>
<reference evidence="2" key="2">
    <citation type="submission" date="2015-01" db="EMBL/GenBank/DDBJ databases">
        <title>Evolutionary Origins and Diversification of the Mycorrhizal Mutualists.</title>
        <authorList>
            <consortium name="DOE Joint Genome Institute"/>
            <consortium name="Mycorrhizal Genomics Consortium"/>
            <person name="Kohler A."/>
            <person name="Kuo A."/>
            <person name="Nagy L.G."/>
            <person name="Floudas D."/>
            <person name="Copeland A."/>
            <person name="Barry K.W."/>
            <person name="Cichocki N."/>
            <person name="Veneault-Fourrey C."/>
            <person name="LaButti K."/>
            <person name="Lindquist E.A."/>
            <person name="Lipzen A."/>
            <person name="Lundell T."/>
            <person name="Morin E."/>
            <person name="Murat C."/>
            <person name="Riley R."/>
            <person name="Ohm R."/>
            <person name="Sun H."/>
            <person name="Tunlid A."/>
            <person name="Henrissat B."/>
            <person name="Grigoriev I.V."/>
            <person name="Hibbett D.S."/>
            <person name="Martin F."/>
        </authorList>
    </citation>
    <scope>NUCLEOTIDE SEQUENCE [LARGE SCALE GENOMIC DNA]</scope>
    <source>
        <strain evidence="2">h7</strain>
    </source>
</reference>
<evidence type="ECO:0000313" key="2">
    <source>
        <dbReference type="Proteomes" id="UP000053424"/>
    </source>
</evidence>
<gene>
    <name evidence="1" type="ORF">M413DRAFT_287083</name>
</gene>
<keyword evidence="2" id="KW-1185">Reference proteome</keyword>
<proteinExistence type="predicted"/>
<dbReference type="Proteomes" id="UP000053424">
    <property type="component" value="Unassembled WGS sequence"/>
</dbReference>
<protein>
    <recommendedName>
        <fullName evidence="3">F-box domain-containing protein</fullName>
    </recommendedName>
</protein>
<dbReference type="SUPFAM" id="SSF52047">
    <property type="entry name" value="RNI-like"/>
    <property type="match status" value="1"/>
</dbReference>
<dbReference type="EMBL" id="KN831803">
    <property type="protein sequence ID" value="KIM36689.1"/>
    <property type="molecule type" value="Genomic_DNA"/>
</dbReference>
<name>A0A0C3BXC7_HEBCY</name>
<dbReference type="HOGENOM" id="CLU_052536_0_0_1"/>
<dbReference type="Gene3D" id="3.80.10.10">
    <property type="entry name" value="Ribonuclease Inhibitor"/>
    <property type="match status" value="1"/>
</dbReference>
<dbReference type="InterPro" id="IPR032675">
    <property type="entry name" value="LRR_dom_sf"/>
</dbReference>
<dbReference type="OrthoDB" id="2977329at2759"/>
<dbReference type="AlphaFoldDB" id="A0A0C3BXC7"/>
<sequence>MFPQELIDRFIDEVAETSDPRDNLDLKSCSLVARCFRSRSQSHLLEYVQLSIRRGQTASNKIRKLREMLETREALRKYIFCLDIKLNALALDIDDEDVEWKFQDENLPYVLGMLPQIHQLHFGRHPLHPIPEWDRLSEDIKTALCNMRFTSPQLSFLRLSGISISVYSLVDSCKSIKEVFLSSVKMNILVPGGTSIKNEYALEYRLEFLNIIGDGDKFPLPLALQNHQVLGGLRHFWVEISEDCHNIRQIWNVTHIASKSLETLDLAKCFFNSIRPTFITMDHFPSLKHLTISD</sequence>